<dbReference type="AlphaFoldDB" id="A6TDX6"/>
<dbReference type="InterPro" id="IPR025949">
    <property type="entry name" value="PapC-like_C"/>
</dbReference>
<dbReference type="InterPro" id="IPR043142">
    <property type="entry name" value="PapC-like_C_sf"/>
</dbReference>
<keyword evidence="6 10" id="KW-0812">Transmembrane</keyword>
<evidence type="ECO:0000256" key="7">
    <source>
        <dbReference type="ARBA" id="ARBA00022729"/>
    </source>
</evidence>
<dbReference type="KEGG" id="kpn:KPN_03401"/>
<reference evidence="13 14" key="2">
    <citation type="submission" date="2006-09" db="EMBL/GenBank/DDBJ databases">
        <authorList>
            <consortium name="The Klebsiella pneumonia Genome Sequencing Project"/>
            <person name="McClelland M."/>
            <person name="Sanderson E.K."/>
            <person name="Spieth J."/>
            <person name="Clifton W.S."/>
            <person name="Latreille P."/>
            <person name="Sabo A."/>
            <person name="Pepin K."/>
            <person name="Bhonagiri V."/>
            <person name="Porwollik S."/>
            <person name="Ali J."/>
            <person name="Wilson R.K."/>
        </authorList>
    </citation>
    <scope>NUCLEOTIDE SEQUENCE [LARGE SCALE GENOMIC DNA]</scope>
    <source>
        <strain evidence="14">ATCC 700721 / MGH 78578</strain>
    </source>
</reference>
<keyword evidence="5 10" id="KW-1029">Fimbrium biogenesis</keyword>
<keyword evidence="7" id="KW-0732">Signal</keyword>
<feature type="domain" description="PapC-like C-terminal" evidence="11">
    <location>
        <begin position="781"/>
        <end position="847"/>
    </location>
</feature>
<sequence length="869" mass="93597">MEKSDMHLISNFGKPSSGKLFRYSPVAGFLLVCINPAWAGDYFDPGFLGNSGDNTAVDLSAFSEAGGVQPGKYTVWVFVNQRNAGQYTLDFQKNTQGKIAPVLTPSELETFGVNVRQLPDLKDLPATAEIDNIGALIPQATTMLDLARLRLDISVPQAAMQPEVRGAVDPSQWEEGISALMANYSLSAGRTTNSGQNQTSHNNNLFATVRAGANTGPWRLRSTMTHTRVENNGGNNALTTTQTRFSNTYLARDIRGWRSNLLMGESSTGSDVFDGIPFRGVKLSSNEQMLPSQLRGYAPAISGVANSNARVTVRQNGNVVYETYVAPGPFYINDIQQAGLSGDYDVKVTEADGTERQFIVPYSSLPVMLRPGGWKYELTAGQYDGNLTDGSRRADFMLGTVVYGLPGDVTLFGGILAAKDYQAFNIGTGVSLGYVGALSADITNSSAKFDNESTLIGQSYRVRYSKSLLSTGTSVDLTALRYSTEDYYSFSEFNSQGHQLQEGVSPWSLQRRRNSFQTQLSQQLGDWGTMYFRASRDDYWGGERTLTGMSLGYSNSLKGVSYGVNYNIDRTKDANGNWPENRQISFNVSVPFSIFGYSRNLQSMYATTTLTHDNTGRTLSQTGLSGNTMDGKLSYSASQSWGNQGQISNTNLNTGYQGSKGSISGGYSYSSDMQAINMSASGGVMVHSGGITLSRAMGDSVALVSAPGAAGVSVNGGTAVTDWRGYAVVPYLTDYTRNSVGVDPSTLPENVDLTQTNLNVYPTKGAVVKANFATRVGYQVLMTLKLDNGVVPFGAVVTLLNAGMAEVNSSIVGDDGQVYLTGLPERGELLVKWGETAARQCRVSFDISGLSTSPDKPVRQVTYTCQGGK</sequence>
<dbReference type="InterPro" id="IPR025885">
    <property type="entry name" value="PapC_N"/>
</dbReference>
<dbReference type="GO" id="GO:0009279">
    <property type="term" value="C:cell outer membrane"/>
    <property type="evidence" value="ECO:0007669"/>
    <property type="project" value="UniProtKB-SubCell"/>
</dbReference>
<reference evidence="13 14" key="1">
    <citation type="journal article" date="2001" name="Nature">
        <title>Complete genome sequence of Salmonella enterica serovar Typhimurium LT2.</title>
        <authorList>
            <person name="McClelland M."/>
            <person name="Sanderson K.E."/>
            <person name="Spieth J."/>
            <person name="Clifton S.W."/>
            <person name="Latreille P."/>
            <person name="Courtney L."/>
            <person name="Porwollik S."/>
            <person name="Ali J."/>
            <person name="Dante M."/>
            <person name="Du F."/>
            <person name="Hou S."/>
            <person name="Layman D."/>
            <person name="Leonard S."/>
            <person name="Nguyen C."/>
            <person name="Scott K."/>
            <person name="Holmes A."/>
            <person name="Grewal N."/>
            <person name="Mulvaney E."/>
            <person name="Ryan E."/>
            <person name="Sun H."/>
            <person name="Florea L."/>
            <person name="Miller W."/>
            <person name="Stoneking T."/>
            <person name="Nhan M."/>
            <person name="Waterston R."/>
            <person name="Wilson R.K."/>
        </authorList>
    </citation>
    <scope>NUCLEOTIDE SEQUENCE [LARGE SCALE GENOMIC DNA]</scope>
    <source>
        <strain evidence="14">ATCC 700721 / MGH 78578</strain>
    </source>
</reference>
<evidence type="ECO:0000256" key="8">
    <source>
        <dbReference type="ARBA" id="ARBA00023136"/>
    </source>
</evidence>
<name>A6TDX6_KLEP7</name>
<dbReference type="FunFam" id="2.60.40.2610:FF:000001">
    <property type="entry name" value="Outer membrane fimbrial usher protein"/>
    <property type="match status" value="1"/>
</dbReference>
<dbReference type="Gene3D" id="3.10.20.410">
    <property type="match status" value="1"/>
</dbReference>
<accession>A6TDX6</accession>
<evidence type="ECO:0000256" key="3">
    <source>
        <dbReference type="ARBA" id="ARBA00022448"/>
    </source>
</evidence>
<evidence type="ECO:0000313" key="14">
    <source>
        <dbReference type="Proteomes" id="UP000000265"/>
    </source>
</evidence>
<dbReference type="Pfam" id="PF13954">
    <property type="entry name" value="PapC_N"/>
    <property type="match status" value="1"/>
</dbReference>
<dbReference type="PANTHER" id="PTHR30451:SF21">
    <property type="entry name" value="FIMBRIAL USHER DOMAIN-CONTAINING PROTEIN YDET-RELATED"/>
    <property type="match status" value="1"/>
</dbReference>
<keyword evidence="9 10" id="KW-0998">Cell outer membrane</keyword>
<dbReference type="InterPro" id="IPR037224">
    <property type="entry name" value="PapC_N_sf"/>
</dbReference>
<comment type="similarity">
    <text evidence="2 10">Belongs to the fimbrial export usher family.</text>
</comment>
<comment type="subcellular location">
    <subcellularLocation>
        <location evidence="1 10">Cell outer membrane</location>
        <topology evidence="1 10">Multi-pass membrane protein</topology>
    </subcellularLocation>
</comment>
<dbReference type="HOGENOM" id="CLU_009120_3_1_6"/>
<dbReference type="Proteomes" id="UP000000265">
    <property type="component" value="Chromosome"/>
</dbReference>
<dbReference type="PANTHER" id="PTHR30451">
    <property type="entry name" value="OUTER MEMBRANE USHER PROTEIN"/>
    <property type="match status" value="1"/>
</dbReference>
<dbReference type="Pfam" id="PF00577">
    <property type="entry name" value="Usher"/>
    <property type="match status" value="1"/>
</dbReference>
<dbReference type="EMBL" id="CP000647">
    <property type="protein sequence ID" value="ABR78797.1"/>
    <property type="molecule type" value="Genomic_DNA"/>
</dbReference>
<dbReference type="FunFam" id="2.60.40.3110:FF:000001">
    <property type="entry name" value="Putative fimbrial outer membrane usher"/>
    <property type="match status" value="1"/>
</dbReference>
<dbReference type="Gene3D" id="2.60.40.2070">
    <property type="match status" value="1"/>
</dbReference>
<evidence type="ECO:0000256" key="2">
    <source>
        <dbReference type="ARBA" id="ARBA00008064"/>
    </source>
</evidence>
<proteinExistence type="inferred from homology"/>
<gene>
    <name evidence="13" type="primary">fim</name>
    <name evidence="13" type="ORF">KPN_03401</name>
</gene>
<evidence type="ECO:0000256" key="9">
    <source>
        <dbReference type="ARBA" id="ARBA00023237"/>
    </source>
</evidence>
<evidence type="ECO:0000256" key="10">
    <source>
        <dbReference type="RuleBase" id="RU003884"/>
    </source>
</evidence>
<feature type="domain" description="PapC N-terminal" evidence="12">
    <location>
        <begin position="42"/>
        <end position="187"/>
    </location>
</feature>
<dbReference type="Pfam" id="PF13953">
    <property type="entry name" value="PapC_C"/>
    <property type="match status" value="1"/>
</dbReference>
<evidence type="ECO:0000256" key="6">
    <source>
        <dbReference type="ARBA" id="ARBA00022692"/>
    </source>
</evidence>
<dbReference type="Gene3D" id="2.60.40.3110">
    <property type="match status" value="1"/>
</dbReference>
<dbReference type="GO" id="GO:0015473">
    <property type="term" value="F:fimbrial usher porin activity"/>
    <property type="evidence" value="ECO:0007669"/>
    <property type="project" value="InterPro"/>
</dbReference>
<evidence type="ECO:0000259" key="12">
    <source>
        <dbReference type="Pfam" id="PF13954"/>
    </source>
</evidence>
<dbReference type="PROSITE" id="PS01151">
    <property type="entry name" value="FIMBRIAL_USHER"/>
    <property type="match status" value="1"/>
</dbReference>
<dbReference type="PaxDb" id="272620-KPN_03401"/>
<evidence type="ECO:0000313" key="13">
    <source>
        <dbReference type="EMBL" id="ABR78797.1"/>
    </source>
</evidence>
<dbReference type="InterPro" id="IPR042186">
    <property type="entry name" value="FimD_plug_dom"/>
</dbReference>
<dbReference type="GO" id="GO:0009297">
    <property type="term" value="P:pilus assembly"/>
    <property type="evidence" value="ECO:0007669"/>
    <property type="project" value="InterPro"/>
</dbReference>
<evidence type="ECO:0000259" key="11">
    <source>
        <dbReference type="Pfam" id="PF13953"/>
    </source>
</evidence>
<keyword evidence="4" id="KW-1134">Transmembrane beta strand</keyword>
<dbReference type="SUPFAM" id="SSF141729">
    <property type="entry name" value="FimD N-terminal domain-like"/>
    <property type="match status" value="1"/>
</dbReference>
<evidence type="ECO:0000256" key="1">
    <source>
        <dbReference type="ARBA" id="ARBA00004571"/>
    </source>
</evidence>
<evidence type="ECO:0000256" key="5">
    <source>
        <dbReference type="ARBA" id="ARBA00022558"/>
    </source>
</evidence>
<keyword evidence="3 10" id="KW-0813">Transport</keyword>
<evidence type="ECO:0000256" key="4">
    <source>
        <dbReference type="ARBA" id="ARBA00022452"/>
    </source>
</evidence>
<keyword evidence="8 10" id="KW-0472">Membrane</keyword>
<dbReference type="EnsemblBacteria" id="ABR78797">
    <property type="protein sequence ID" value="ABR78797"/>
    <property type="gene ID" value="KPN_03401"/>
</dbReference>
<dbReference type="InterPro" id="IPR000015">
    <property type="entry name" value="Fimb_usher"/>
</dbReference>
<dbReference type="STRING" id="272620.KPN_03401"/>
<organism evidence="13 14">
    <name type="scientific">Klebsiella pneumoniae subsp. pneumoniae (strain ATCC 700721 / MGH 78578)</name>
    <dbReference type="NCBI Taxonomy" id="272620"/>
    <lineage>
        <taxon>Bacteria</taxon>
        <taxon>Pseudomonadati</taxon>
        <taxon>Pseudomonadota</taxon>
        <taxon>Gammaproteobacteria</taxon>
        <taxon>Enterobacterales</taxon>
        <taxon>Enterobacteriaceae</taxon>
        <taxon>Klebsiella/Raoultella group</taxon>
        <taxon>Klebsiella</taxon>
        <taxon>Klebsiella pneumoniae complex</taxon>
    </lineage>
</organism>
<dbReference type="Gene3D" id="2.60.40.2610">
    <property type="entry name" value="Outer membrane usher protein FimD, plug domain"/>
    <property type="match status" value="1"/>
</dbReference>
<dbReference type="InterPro" id="IPR018030">
    <property type="entry name" value="Fimbrial_membr_usher_CS"/>
</dbReference>
<protein>
    <submittedName>
        <fullName evidence="13">Fimbrial biogenesis outer membrane usher protein</fullName>
    </submittedName>
</protein>